<proteinExistence type="inferred from homology"/>
<dbReference type="GO" id="GO:0015941">
    <property type="term" value="P:pantothenate catabolic process"/>
    <property type="evidence" value="ECO:0007669"/>
    <property type="project" value="InterPro"/>
</dbReference>
<dbReference type="HAMAP" id="MF_02225">
    <property type="entry name" value="CoaBC"/>
    <property type="match status" value="1"/>
</dbReference>
<comment type="similarity">
    <text evidence="3 4">In the N-terminal section; belongs to the HFCD (homo-oligomeric flavin containing Cys decarboxylase) superfamily.</text>
</comment>
<comment type="caution">
    <text evidence="3">Lacks conserved residue(s) required for the propagation of feature annotation.</text>
</comment>
<protein>
    <recommendedName>
        <fullName evidence="3">Coenzyme A biosynthesis bifunctional protein CoaBC</fullName>
    </recommendedName>
    <alternativeName>
        <fullName evidence="3">DNA/pantothenate metabolism flavoprotein</fullName>
    </alternativeName>
    <alternativeName>
        <fullName evidence="3">Phosphopantothenoylcysteine synthetase/decarboxylase</fullName>
        <shortName evidence="3">PPCS-PPCDC</shortName>
    </alternativeName>
    <domain>
        <recommendedName>
            <fullName evidence="3">Phosphopantothenoylcysteine decarboxylase</fullName>
            <shortName evidence="3">PPC decarboxylase</shortName>
            <shortName evidence="3">PPC-DC</shortName>
            <ecNumber evidence="3">4.1.1.36</ecNumber>
        </recommendedName>
        <alternativeName>
            <fullName evidence="3">CoaC</fullName>
        </alternativeName>
    </domain>
    <domain>
        <recommendedName>
            <fullName evidence="3">Phosphopantothenate--cysteine ligase</fullName>
            <ecNumber evidence="3">6.3.2.5</ecNumber>
        </recommendedName>
        <alternativeName>
            <fullName evidence="3">CoaB</fullName>
        </alternativeName>
        <alternativeName>
            <fullName evidence="3">Phosphopantothenoylcysteine synthetase</fullName>
            <shortName evidence="3">PPC synthetase</shortName>
            <shortName evidence="3">PPC-S</shortName>
        </alternativeName>
    </domain>
</protein>
<keyword evidence="3" id="KW-0460">Magnesium</keyword>
<comment type="pathway">
    <text evidence="3 4">Cofactor biosynthesis; coenzyme A biosynthesis; CoA from (R)-pantothenate: step 2/5.</text>
</comment>
<feature type="region of interest" description="Phosphopantothenoylcysteine decarboxylase" evidence="3">
    <location>
        <begin position="1"/>
        <end position="189"/>
    </location>
</feature>
<dbReference type="InterPro" id="IPR007085">
    <property type="entry name" value="DNA/pantothenate-metab_flavo_C"/>
</dbReference>
<keyword evidence="3 4" id="KW-0288">FMN</keyword>
<dbReference type="PANTHER" id="PTHR14359">
    <property type="entry name" value="HOMO-OLIGOMERIC FLAVIN CONTAINING CYS DECARBOXYLASE FAMILY"/>
    <property type="match status" value="1"/>
</dbReference>
<evidence type="ECO:0000256" key="1">
    <source>
        <dbReference type="ARBA" id="ARBA00022793"/>
    </source>
</evidence>
<dbReference type="SUPFAM" id="SSF102645">
    <property type="entry name" value="CoaB-like"/>
    <property type="match status" value="1"/>
</dbReference>
<comment type="caution">
    <text evidence="7">The sequence shown here is derived from an EMBL/GenBank/DDBJ whole genome shotgun (WGS) entry which is preliminary data.</text>
</comment>
<dbReference type="GO" id="GO:0046872">
    <property type="term" value="F:metal ion binding"/>
    <property type="evidence" value="ECO:0007669"/>
    <property type="project" value="UniProtKB-KW"/>
</dbReference>
<evidence type="ECO:0000259" key="6">
    <source>
        <dbReference type="Pfam" id="PF04127"/>
    </source>
</evidence>
<feature type="binding site" evidence="3">
    <location>
        <position position="342"/>
    </location>
    <ligand>
        <name>CTP</name>
        <dbReference type="ChEBI" id="CHEBI:37563"/>
    </ligand>
</feature>
<reference evidence="7" key="2">
    <citation type="journal article" date="2021" name="PeerJ">
        <title>Extensive microbial diversity within the chicken gut microbiome revealed by metagenomics and culture.</title>
        <authorList>
            <person name="Gilroy R."/>
            <person name="Ravi A."/>
            <person name="Getino M."/>
            <person name="Pursley I."/>
            <person name="Horton D.L."/>
            <person name="Alikhan N.F."/>
            <person name="Baker D."/>
            <person name="Gharbi K."/>
            <person name="Hall N."/>
            <person name="Watson M."/>
            <person name="Adriaenssens E.M."/>
            <person name="Foster-Nyarko E."/>
            <person name="Jarju S."/>
            <person name="Secka A."/>
            <person name="Antonio M."/>
            <person name="Oren A."/>
            <person name="Chaudhuri R.R."/>
            <person name="La Ragione R."/>
            <person name="Hildebrand F."/>
            <person name="Pallen M.J."/>
        </authorList>
    </citation>
    <scope>NUCLEOTIDE SEQUENCE</scope>
    <source>
        <strain evidence="7">2830</strain>
    </source>
</reference>
<evidence type="ECO:0000313" key="8">
    <source>
        <dbReference type="Proteomes" id="UP000824124"/>
    </source>
</evidence>
<feature type="binding site" evidence="3">
    <location>
        <begin position="306"/>
        <end position="309"/>
    </location>
    <ligand>
        <name>CTP</name>
        <dbReference type="ChEBI" id="CHEBI:37563"/>
    </ligand>
</feature>
<evidence type="ECO:0000256" key="3">
    <source>
        <dbReference type="HAMAP-Rule" id="MF_02225"/>
    </source>
</evidence>
<dbReference type="InterPro" id="IPR005252">
    <property type="entry name" value="CoaBC"/>
</dbReference>
<dbReference type="SUPFAM" id="SSF52507">
    <property type="entry name" value="Homo-oligomeric flavin-containing Cys decarboxylases, HFCD"/>
    <property type="match status" value="1"/>
</dbReference>
<dbReference type="Pfam" id="PF02441">
    <property type="entry name" value="Flavoprotein"/>
    <property type="match status" value="1"/>
</dbReference>
<dbReference type="NCBIfam" id="TIGR00521">
    <property type="entry name" value="coaBC_dfp"/>
    <property type="match status" value="1"/>
</dbReference>
<keyword evidence="3" id="KW-0511">Multifunctional enzyme</keyword>
<comment type="cofactor">
    <cofactor evidence="3">
        <name>FMN</name>
        <dbReference type="ChEBI" id="CHEBI:58210"/>
    </cofactor>
    <text evidence="3">Binds 1 FMN per subunit.</text>
</comment>
<dbReference type="GO" id="GO:0004633">
    <property type="term" value="F:phosphopantothenoylcysteine decarboxylase activity"/>
    <property type="evidence" value="ECO:0007669"/>
    <property type="project" value="UniProtKB-UniRule"/>
</dbReference>
<dbReference type="Gene3D" id="3.40.50.1950">
    <property type="entry name" value="Flavin prenyltransferase-like"/>
    <property type="match status" value="1"/>
</dbReference>
<dbReference type="Proteomes" id="UP000824124">
    <property type="component" value="Unassembled WGS sequence"/>
</dbReference>
<name>A0A9D1HKU7_9FIRM</name>
<comment type="function">
    <text evidence="4">Catalyzes two steps in the biosynthesis of coenzyme A. In the first step cysteine is conjugated to 4'-phosphopantothenate to form 4-phosphopantothenoylcysteine, in the latter compound is decarboxylated to form 4'-phosphopantotheine.</text>
</comment>
<sequence length="401" mass="42471">MFANKKIVLGISGGIAAYKAADIASWLTKNGASVHCMMTPNAAGFIAPQVLQALTHHPVVVDEFMSGPGWGIVHIDTVQNADLFAVIPATANTIAKIAAGIADNALTSAVLAANCPLFIAPAMNTHMYQNPATQQNIQTLKNRGWHIMLPASGHLACGAVGEGKLPEVAAIEAELQRLLLPSQDLAGLKFLVTAGPTIEPIDPVRYITNKSSGKMGYAIAEAARDRGAQVLLVSGHTNLIPPAGVEYLAVDSAASMLTACLDAYDGCDVVVKAAAVADYRVAEPAAQKLKKADGIDEMVLRLVKNPDILAELGRRKTHQLLIGFAAETNNVEEYARQKLVKKHADMLVANDVSRADAGFDVDTNQVTIFTAAGDKLISPLASKRQTADFILDAVRARLDKQ</sequence>
<evidence type="ECO:0000259" key="5">
    <source>
        <dbReference type="Pfam" id="PF02441"/>
    </source>
</evidence>
<dbReference type="GO" id="GO:0004632">
    <property type="term" value="F:phosphopantothenate--cysteine ligase activity"/>
    <property type="evidence" value="ECO:0007669"/>
    <property type="project" value="UniProtKB-UniRule"/>
</dbReference>
<dbReference type="PANTHER" id="PTHR14359:SF6">
    <property type="entry name" value="PHOSPHOPANTOTHENOYLCYSTEINE DECARBOXYLASE"/>
    <property type="match status" value="1"/>
</dbReference>
<feature type="active site" description="Proton donor" evidence="3">
    <location>
        <position position="157"/>
    </location>
</feature>
<comment type="similarity">
    <text evidence="3 4">In the C-terminal section; belongs to the PPC synthetase family.</text>
</comment>
<dbReference type="AlphaFoldDB" id="A0A9D1HKU7"/>
<dbReference type="EC" id="6.3.2.5" evidence="3"/>
<dbReference type="InterPro" id="IPR035929">
    <property type="entry name" value="CoaB-like_sf"/>
</dbReference>
<keyword evidence="3 4" id="KW-0436">Ligase</keyword>
<accession>A0A9D1HKU7</accession>
<gene>
    <name evidence="3 7" type="primary">coaBC</name>
    <name evidence="7" type="ORF">IAB00_07385</name>
</gene>
<dbReference type="GO" id="GO:0071513">
    <property type="term" value="C:phosphopantothenoylcysteine decarboxylase complex"/>
    <property type="evidence" value="ECO:0007669"/>
    <property type="project" value="TreeGrafter"/>
</dbReference>
<keyword evidence="1 3" id="KW-0210">Decarboxylase</keyword>
<comment type="cofactor">
    <cofactor evidence="3">
        <name>Mg(2+)</name>
        <dbReference type="ChEBI" id="CHEBI:18420"/>
    </cofactor>
</comment>
<comment type="catalytic activity">
    <reaction evidence="3 4">
        <text>(R)-4'-phosphopantothenate + L-cysteine + CTP = N-[(R)-4-phosphopantothenoyl]-L-cysteine + CMP + diphosphate + H(+)</text>
        <dbReference type="Rhea" id="RHEA:19397"/>
        <dbReference type="ChEBI" id="CHEBI:10986"/>
        <dbReference type="ChEBI" id="CHEBI:15378"/>
        <dbReference type="ChEBI" id="CHEBI:33019"/>
        <dbReference type="ChEBI" id="CHEBI:35235"/>
        <dbReference type="ChEBI" id="CHEBI:37563"/>
        <dbReference type="ChEBI" id="CHEBI:59458"/>
        <dbReference type="ChEBI" id="CHEBI:60377"/>
        <dbReference type="EC" id="6.3.2.5"/>
    </reaction>
</comment>
<comment type="function">
    <text evidence="3">Catalyzes two sequential steps in the biosynthesis of coenzyme A. In the first step cysteine is conjugated to 4'-phosphopantothenate to form 4-phosphopantothenoylcysteine. In the second step the latter compound is decarboxylated to form 4'-phosphopantotheine.</text>
</comment>
<keyword evidence="3" id="KW-0479">Metal-binding</keyword>
<feature type="binding site" evidence="3">
    <location>
        <position position="324"/>
    </location>
    <ligand>
        <name>CTP</name>
        <dbReference type="ChEBI" id="CHEBI:37563"/>
    </ligand>
</feature>
<dbReference type="InterPro" id="IPR036551">
    <property type="entry name" value="Flavin_trans-like"/>
</dbReference>
<comment type="pathway">
    <text evidence="3 4">Cofactor biosynthesis; coenzyme A biosynthesis; CoA from (R)-pantothenate: step 3/5.</text>
</comment>
<keyword evidence="3 4" id="KW-0285">Flavoprotein</keyword>
<dbReference type="GO" id="GO:0010181">
    <property type="term" value="F:FMN binding"/>
    <property type="evidence" value="ECO:0007669"/>
    <property type="project" value="UniProtKB-UniRule"/>
</dbReference>
<keyword evidence="2 3" id="KW-0456">Lyase</keyword>
<evidence type="ECO:0000256" key="2">
    <source>
        <dbReference type="ARBA" id="ARBA00023239"/>
    </source>
</evidence>
<organism evidence="7 8">
    <name type="scientific">Candidatus Avidehalobacter gallistercoris</name>
    <dbReference type="NCBI Taxonomy" id="2840694"/>
    <lineage>
        <taxon>Bacteria</taxon>
        <taxon>Bacillati</taxon>
        <taxon>Bacillota</taxon>
        <taxon>Clostridia</taxon>
        <taxon>Eubacteriales</taxon>
        <taxon>Peptococcaceae</taxon>
        <taxon>Peptococcaceae incertae sedis</taxon>
        <taxon>Candidatus Avidehalobacter</taxon>
    </lineage>
</organism>
<feature type="domain" description="DNA/pantothenate metabolism flavoprotein C-terminal" evidence="6">
    <location>
        <begin position="185"/>
        <end position="395"/>
    </location>
</feature>
<feature type="binding site" evidence="3">
    <location>
        <position position="338"/>
    </location>
    <ligand>
        <name>CTP</name>
        <dbReference type="ChEBI" id="CHEBI:37563"/>
    </ligand>
</feature>
<evidence type="ECO:0000256" key="4">
    <source>
        <dbReference type="RuleBase" id="RU364078"/>
    </source>
</evidence>
<dbReference type="EMBL" id="DVMH01000038">
    <property type="protein sequence ID" value="HIU11037.1"/>
    <property type="molecule type" value="Genomic_DNA"/>
</dbReference>
<reference evidence="7" key="1">
    <citation type="submission" date="2020-10" db="EMBL/GenBank/DDBJ databases">
        <authorList>
            <person name="Gilroy R."/>
        </authorList>
    </citation>
    <scope>NUCLEOTIDE SEQUENCE</scope>
    <source>
        <strain evidence="7">2830</strain>
    </source>
</reference>
<dbReference type="InterPro" id="IPR003382">
    <property type="entry name" value="Flavoprotein"/>
</dbReference>
<dbReference type="Gene3D" id="3.40.50.10300">
    <property type="entry name" value="CoaB-like"/>
    <property type="match status" value="1"/>
</dbReference>
<dbReference type="GO" id="GO:0015937">
    <property type="term" value="P:coenzyme A biosynthetic process"/>
    <property type="evidence" value="ECO:0007669"/>
    <property type="project" value="UniProtKB-UniRule"/>
</dbReference>
<feature type="binding site" evidence="3">
    <location>
        <position position="288"/>
    </location>
    <ligand>
        <name>CTP</name>
        <dbReference type="ChEBI" id="CHEBI:37563"/>
    </ligand>
</feature>
<feature type="domain" description="Flavoprotein" evidence="5">
    <location>
        <begin position="5"/>
        <end position="173"/>
    </location>
</feature>
<feature type="region of interest" description="Phosphopantothenate--cysteine ligase" evidence="3">
    <location>
        <begin position="190"/>
        <end position="401"/>
    </location>
</feature>
<dbReference type="EC" id="4.1.1.36" evidence="3"/>
<comment type="catalytic activity">
    <reaction evidence="3 4">
        <text>N-[(R)-4-phosphopantothenoyl]-L-cysteine + H(+) = (R)-4'-phosphopantetheine + CO2</text>
        <dbReference type="Rhea" id="RHEA:16793"/>
        <dbReference type="ChEBI" id="CHEBI:15378"/>
        <dbReference type="ChEBI" id="CHEBI:16526"/>
        <dbReference type="ChEBI" id="CHEBI:59458"/>
        <dbReference type="ChEBI" id="CHEBI:61723"/>
        <dbReference type="EC" id="4.1.1.36"/>
    </reaction>
</comment>
<feature type="binding site" evidence="3">
    <location>
        <position position="278"/>
    </location>
    <ligand>
        <name>CTP</name>
        <dbReference type="ChEBI" id="CHEBI:37563"/>
    </ligand>
</feature>
<dbReference type="Pfam" id="PF04127">
    <property type="entry name" value="DFP"/>
    <property type="match status" value="1"/>
</dbReference>
<evidence type="ECO:0000313" key="7">
    <source>
        <dbReference type="EMBL" id="HIU11037.1"/>
    </source>
</evidence>